<feature type="domain" description="SOWAHA-C winged helix-turn-helix" evidence="6">
    <location>
        <begin position="4"/>
        <end position="88"/>
    </location>
</feature>
<dbReference type="InterPro" id="IPR002110">
    <property type="entry name" value="Ankyrin_rpt"/>
</dbReference>
<dbReference type="Pfam" id="PF12796">
    <property type="entry name" value="Ank_2"/>
    <property type="match status" value="1"/>
</dbReference>
<evidence type="ECO:0000256" key="1">
    <source>
        <dbReference type="ARBA" id="ARBA00022737"/>
    </source>
</evidence>
<reference evidence="7" key="2">
    <citation type="submission" date="2025-09" db="UniProtKB">
        <authorList>
            <consortium name="Ensembl"/>
        </authorList>
    </citation>
    <scope>IDENTIFICATION</scope>
</reference>
<dbReference type="SUPFAM" id="SSF48403">
    <property type="entry name" value="Ankyrin repeat"/>
    <property type="match status" value="1"/>
</dbReference>
<proteinExistence type="inferred from homology"/>
<name>A0A8B9ZR71_9AVES</name>
<evidence type="ECO:0000259" key="6">
    <source>
        <dbReference type="Pfam" id="PF25877"/>
    </source>
</evidence>
<evidence type="ECO:0000313" key="7">
    <source>
        <dbReference type="Ensembl" id="ENSAZOP00000010048.1"/>
    </source>
</evidence>
<evidence type="ECO:0000313" key="8">
    <source>
        <dbReference type="Proteomes" id="UP000694549"/>
    </source>
</evidence>
<keyword evidence="2 4" id="KW-0040">ANK repeat</keyword>
<dbReference type="AlphaFoldDB" id="A0A8B9ZR71"/>
<dbReference type="PROSITE" id="PS50088">
    <property type="entry name" value="ANK_REPEAT"/>
    <property type="match status" value="1"/>
</dbReference>
<sequence>MARELSQEAVLDFLWGAGGRAPNAALLRHFQAFLRDPALTAEQRGERRERFKRLVNSVATVRPAGPGASKDIVLRRRYRDLLDEEVPPPGEHRPDPRRPHASPARRGRRWRRGSDPREPCRGAAPPGAAGGCAASAAGRCAMPPPGRPPTGAARWLWGRGRRSSCPRRPTGPRSRPPPLLPAPRPFPGGCRPLGQPPRGPSPLLHTPSLPSPLTPPPPARPTVLPPCSQSPPLTPTGPPQAPESGPAAPLPVFRSIRCQLALLEVQGVPPSLQDDRGGLPRSLPSKSSPVHVPNRGLVVPLGRREHAWLVAVSAGRWAQVRGLFLEEPELALQRDFVTGFTVLHWLAKHGDGTGLQELAGAARRAGLSLDVDVRSGCGYTPLHLAAIHGHQLVIKVLVLQLGCQVQVRDGSGRRPWEYLGGNTSGEIWQLLQAPRGTIMFPTQPLARSVSSVSKASLPAGRATLAACLKPQRSRGAASHRVSSESD</sequence>
<protein>
    <recommendedName>
        <fullName evidence="6">SOWAHA-C winged helix-turn-helix domain-containing protein</fullName>
    </recommendedName>
</protein>
<comment type="similarity">
    <text evidence="3">Belongs to the SOWAH family.</text>
</comment>
<dbReference type="InterPro" id="IPR036770">
    <property type="entry name" value="Ankyrin_rpt-contain_sf"/>
</dbReference>
<feature type="region of interest" description="Disordered" evidence="5">
    <location>
        <begin position="269"/>
        <end position="290"/>
    </location>
</feature>
<feature type="compositionally biased region" description="Pro residues" evidence="5">
    <location>
        <begin position="209"/>
        <end position="241"/>
    </location>
</feature>
<reference evidence="7" key="1">
    <citation type="submission" date="2025-08" db="UniProtKB">
        <authorList>
            <consortium name="Ensembl"/>
        </authorList>
    </citation>
    <scope>IDENTIFICATION</scope>
</reference>
<dbReference type="Pfam" id="PF25877">
    <property type="entry name" value="WHD_SOWAH"/>
    <property type="match status" value="1"/>
</dbReference>
<keyword evidence="8" id="KW-1185">Reference proteome</keyword>
<feature type="region of interest" description="Disordered" evidence="5">
    <location>
        <begin position="84"/>
        <end position="249"/>
    </location>
</feature>
<evidence type="ECO:0000256" key="4">
    <source>
        <dbReference type="PROSITE-ProRule" id="PRU00023"/>
    </source>
</evidence>
<dbReference type="PANTHER" id="PTHR14491:SF3">
    <property type="entry name" value="ANKYRIN REPEAT DOMAIN-CONTAINING PROTEIN SOWAHB"/>
    <property type="match status" value="1"/>
</dbReference>
<evidence type="ECO:0000256" key="3">
    <source>
        <dbReference type="ARBA" id="ARBA00038122"/>
    </source>
</evidence>
<feature type="repeat" description="ANK" evidence="4">
    <location>
        <begin position="377"/>
        <end position="410"/>
    </location>
</feature>
<dbReference type="PROSITE" id="PS50297">
    <property type="entry name" value="ANK_REP_REGION"/>
    <property type="match status" value="1"/>
</dbReference>
<evidence type="ECO:0000256" key="2">
    <source>
        <dbReference type="ARBA" id="ARBA00023043"/>
    </source>
</evidence>
<evidence type="ECO:0000256" key="5">
    <source>
        <dbReference type="SAM" id="MobiDB-lite"/>
    </source>
</evidence>
<dbReference type="Ensembl" id="ENSAZOT00000010731.1">
    <property type="protein sequence ID" value="ENSAZOP00000010048.1"/>
    <property type="gene ID" value="ENSAZOG00000006416.1"/>
</dbReference>
<feature type="compositionally biased region" description="Low complexity" evidence="5">
    <location>
        <begin position="121"/>
        <end position="141"/>
    </location>
</feature>
<dbReference type="PRINTS" id="PR01217">
    <property type="entry name" value="PRICHEXTENSN"/>
</dbReference>
<dbReference type="Gene3D" id="1.25.40.20">
    <property type="entry name" value="Ankyrin repeat-containing domain"/>
    <property type="match status" value="1"/>
</dbReference>
<keyword evidence="1" id="KW-0677">Repeat</keyword>
<accession>A0A8B9ZR71</accession>
<dbReference type="Proteomes" id="UP000694549">
    <property type="component" value="Unplaced"/>
</dbReference>
<feature type="compositionally biased region" description="Pro residues" evidence="5">
    <location>
        <begin position="174"/>
        <end position="186"/>
    </location>
</feature>
<organism evidence="7 8">
    <name type="scientific">Anas zonorhyncha</name>
    <name type="common">Eastern spot-billed duck</name>
    <dbReference type="NCBI Taxonomy" id="75864"/>
    <lineage>
        <taxon>Eukaryota</taxon>
        <taxon>Metazoa</taxon>
        <taxon>Chordata</taxon>
        <taxon>Craniata</taxon>
        <taxon>Vertebrata</taxon>
        <taxon>Euteleostomi</taxon>
        <taxon>Archelosauria</taxon>
        <taxon>Archosauria</taxon>
        <taxon>Dinosauria</taxon>
        <taxon>Saurischia</taxon>
        <taxon>Theropoda</taxon>
        <taxon>Coelurosauria</taxon>
        <taxon>Aves</taxon>
        <taxon>Neognathae</taxon>
        <taxon>Galloanserae</taxon>
        <taxon>Anseriformes</taxon>
        <taxon>Anatidae</taxon>
        <taxon>Anatinae</taxon>
        <taxon>Anas</taxon>
    </lineage>
</organism>
<feature type="compositionally biased region" description="Basic residues" evidence="5">
    <location>
        <begin position="99"/>
        <end position="111"/>
    </location>
</feature>
<feature type="compositionally biased region" description="Low complexity" evidence="5">
    <location>
        <begin position="149"/>
        <end position="158"/>
    </location>
</feature>
<dbReference type="InterPro" id="IPR058889">
    <property type="entry name" value="WHD_SOWAHA-C"/>
</dbReference>
<dbReference type="PANTHER" id="PTHR14491">
    <property type="entry name" value="SOSONDOWAH, ISOFORM G"/>
    <property type="match status" value="1"/>
</dbReference>